<dbReference type="KEGG" id="nsn:EXE58_01120"/>
<proteinExistence type="predicted"/>
<keyword evidence="1" id="KW-0472">Membrane</keyword>
<keyword evidence="1" id="KW-0812">Transmembrane</keyword>
<reference evidence="2 3" key="1">
    <citation type="submission" date="2019-03" db="EMBL/GenBank/DDBJ databases">
        <title>Three New Species of Nocardioides, Nocardioides euryhalodurans sp. nov., Nocardioides seonyuensis sp. nov. and Nocardioides eburneoflavus sp. nov. Iolated from Soil.</title>
        <authorList>
            <person name="Roh S.G."/>
            <person name="Lee C."/>
            <person name="Kim M.-K."/>
            <person name="Kim S.B."/>
        </authorList>
    </citation>
    <scope>NUCLEOTIDE SEQUENCE [LARGE SCALE GENOMIC DNA]</scope>
    <source>
        <strain evidence="2 3">MMS17-SY207-3</strain>
    </source>
</reference>
<sequence>MTHLLAVVLRLVVLGVLLTAYYAAMPYLFPGEQDANIGAGLLAFALVALACGLWGIVDGRARGAATATAVWAVVAVVFGVLWLVGLALVESDDSMTVSERLQVDAFLMVFMGSLVLAPALVGVAIGRALGGASGSEG</sequence>
<feature type="transmembrane region" description="Helical" evidence="1">
    <location>
        <begin position="35"/>
        <end position="57"/>
    </location>
</feature>
<dbReference type="AlphaFoldDB" id="A0A4P7ICA7"/>
<organism evidence="2 3">
    <name type="scientific">Nocardioides seonyuensis</name>
    <dbReference type="NCBI Taxonomy" id="2518371"/>
    <lineage>
        <taxon>Bacteria</taxon>
        <taxon>Bacillati</taxon>
        <taxon>Actinomycetota</taxon>
        <taxon>Actinomycetes</taxon>
        <taxon>Propionibacteriales</taxon>
        <taxon>Nocardioidaceae</taxon>
        <taxon>Nocardioides</taxon>
    </lineage>
</organism>
<evidence type="ECO:0000313" key="3">
    <source>
        <dbReference type="Proteomes" id="UP000294853"/>
    </source>
</evidence>
<dbReference type="EMBL" id="CP038436">
    <property type="protein sequence ID" value="QBX54210.1"/>
    <property type="molecule type" value="Genomic_DNA"/>
</dbReference>
<feature type="transmembrane region" description="Helical" evidence="1">
    <location>
        <begin position="69"/>
        <end position="89"/>
    </location>
</feature>
<dbReference type="Proteomes" id="UP000294853">
    <property type="component" value="Chromosome"/>
</dbReference>
<protein>
    <submittedName>
        <fullName evidence="2">Uncharacterized protein</fullName>
    </submittedName>
</protein>
<accession>A0A4P7ICA7</accession>
<evidence type="ECO:0000313" key="2">
    <source>
        <dbReference type="EMBL" id="QBX54210.1"/>
    </source>
</evidence>
<name>A0A4P7ICA7_9ACTN</name>
<keyword evidence="3" id="KW-1185">Reference proteome</keyword>
<feature type="transmembrane region" description="Helical" evidence="1">
    <location>
        <begin position="7"/>
        <end position="29"/>
    </location>
</feature>
<dbReference type="RefSeq" id="WP_135266183.1">
    <property type="nucleotide sequence ID" value="NZ_CP038436.1"/>
</dbReference>
<evidence type="ECO:0000256" key="1">
    <source>
        <dbReference type="SAM" id="Phobius"/>
    </source>
</evidence>
<keyword evidence="1" id="KW-1133">Transmembrane helix</keyword>
<gene>
    <name evidence="2" type="ORF">EXE58_01120</name>
</gene>
<feature type="transmembrane region" description="Helical" evidence="1">
    <location>
        <begin position="105"/>
        <end position="125"/>
    </location>
</feature>